<accession>A0A4Q7LUD1</accession>
<dbReference type="RefSeq" id="WP_130480172.1">
    <property type="nucleotide sequence ID" value="NZ_SGWV01000007.1"/>
</dbReference>
<evidence type="ECO:0000313" key="1">
    <source>
        <dbReference type="EMBL" id="RZS57963.1"/>
    </source>
</evidence>
<gene>
    <name evidence="1" type="ORF">EV685_0237</name>
</gene>
<organism evidence="1 2">
    <name type="scientific">Sphaerotilus mobilis</name>
    <dbReference type="NCBI Taxonomy" id="47994"/>
    <lineage>
        <taxon>Bacteria</taxon>
        <taxon>Pseudomonadati</taxon>
        <taxon>Pseudomonadota</taxon>
        <taxon>Betaproteobacteria</taxon>
        <taxon>Burkholderiales</taxon>
        <taxon>Sphaerotilaceae</taxon>
        <taxon>Sphaerotilus</taxon>
    </lineage>
</organism>
<dbReference type="AlphaFoldDB" id="A0A4Q7LUD1"/>
<evidence type="ECO:0000313" key="2">
    <source>
        <dbReference type="Proteomes" id="UP000293433"/>
    </source>
</evidence>
<protein>
    <submittedName>
        <fullName evidence="1">Uncharacterized protein</fullName>
    </submittedName>
</protein>
<dbReference type="EMBL" id="SGWV01000007">
    <property type="protein sequence ID" value="RZS57963.1"/>
    <property type="molecule type" value="Genomic_DNA"/>
</dbReference>
<name>A0A4Q7LUD1_9BURK</name>
<reference evidence="1 2" key="1">
    <citation type="submission" date="2019-02" db="EMBL/GenBank/DDBJ databases">
        <title>Genomic Encyclopedia of Type Strains, Phase IV (KMG-IV): sequencing the most valuable type-strain genomes for metagenomic binning, comparative biology and taxonomic classification.</title>
        <authorList>
            <person name="Goeker M."/>
        </authorList>
    </citation>
    <scope>NUCLEOTIDE SEQUENCE [LARGE SCALE GENOMIC DNA]</scope>
    <source>
        <strain evidence="1 2">DSM 10617</strain>
    </source>
</reference>
<sequence>MRTQILHATPAYELSAQLQSTPHGHHLQFVSFVPTARRPEPQVRFQTLLSRTELLALRALIDAQLQVIVPAETGA</sequence>
<keyword evidence="2" id="KW-1185">Reference proteome</keyword>
<dbReference type="OrthoDB" id="8912660at2"/>
<proteinExistence type="predicted"/>
<comment type="caution">
    <text evidence="1">The sequence shown here is derived from an EMBL/GenBank/DDBJ whole genome shotgun (WGS) entry which is preliminary data.</text>
</comment>
<dbReference type="Proteomes" id="UP000293433">
    <property type="component" value="Unassembled WGS sequence"/>
</dbReference>